<reference evidence="1" key="2">
    <citation type="submission" date="2023-06" db="EMBL/GenBank/DDBJ databases">
        <authorList>
            <person name="Ma L."/>
            <person name="Liu K.-W."/>
            <person name="Li Z."/>
            <person name="Hsiao Y.-Y."/>
            <person name="Qi Y."/>
            <person name="Fu T."/>
            <person name="Tang G."/>
            <person name="Zhang D."/>
            <person name="Sun W.-H."/>
            <person name="Liu D.-K."/>
            <person name="Li Y."/>
            <person name="Chen G.-Z."/>
            <person name="Liu X.-D."/>
            <person name="Liao X.-Y."/>
            <person name="Jiang Y.-T."/>
            <person name="Yu X."/>
            <person name="Hao Y."/>
            <person name="Huang J."/>
            <person name="Zhao X.-W."/>
            <person name="Ke S."/>
            <person name="Chen Y.-Y."/>
            <person name="Wu W.-L."/>
            <person name="Hsu J.-L."/>
            <person name="Lin Y.-F."/>
            <person name="Huang M.-D."/>
            <person name="Li C.-Y."/>
            <person name="Huang L."/>
            <person name="Wang Z.-W."/>
            <person name="Zhao X."/>
            <person name="Zhong W.-Y."/>
            <person name="Peng D.-H."/>
            <person name="Ahmad S."/>
            <person name="Lan S."/>
            <person name="Zhang J.-S."/>
            <person name="Tsai W.-C."/>
            <person name="Van De Peer Y."/>
            <person name="Liu Z.-J."/>
        </authorList>
    </citation>
    <scope>NUCLEOTIDE SEQUENCE</scope>
    <source>
        <strain evidence="1">CP</strain>
        <tissue evidence="1">Leaves</tissue>
    </source>
</reference>
<protein>
    <submittedName>
        <fullName evidence="1">Cation-chloride cotransporter 1</fullName>
    </submittedName>
</protein>
<name>A0AAV9D431_ACOCL</name>
<evidence type="ECO:0000313" key="1">
    <source>
        <dbReference type="EMBL" id="KAK1294878.1"/>
    </source>
</evidence>
<gene>
    <name evidence="1" type="primary">CCC1</name>
    <name evidence="1" type="ORF">QJS10_CPA16g00361</name>
</gene>
<organism evidence="1 2">
    <name type="scientific">Acorus calamus</name>
    <name type="common">Sweet flag</name>
    <dbReference type="NCBI Taxonomy" id="4465"/>
    <lineage>
        <taxon>Eukaryota</taxon>
        <taxon>Viridiplantae</taxon>
        <taxon>Streptophyta</taxon>
        <taxon>Embryophyta</taxon>
        <taxon>Tracheophyta</taxon>
        <taxon>Spermatophyta</taxon>
        <taxon>Magnoliopsida</taxon>
        <taxon>Liliopsida</taxon>
        <taxon>Acoraceae</taxon>
        <taxon>Acorus</taxon>
    </lineage>
</organism>
<keyword evidence="2" id="KW-1185">Reference proteome</keyword>
<dbReference type="EMBL" id="JAUJYO010000016">
    <property type="protein sequence ID" value="KAK1294878.1"/>
    <property type="molecule type" value="Genomic_DNA"/>
</dbReference>
<evidence type="ECO:0000313" key="2">
    <source>
        <dbReference type="Proteomes" id="UP001180020"/>
    </source>
</evidence>
<accession>A0AAV9D431</accession>
<dbReference type="Proteomes" id="UP001180020">
    <property type="component" value="Unassembled WGS sequence"/>
</dbReference>
<proteinExistence type="predicted"/>
<dbReference type="AlphaFoldDB" id="A0AAV9D431"/>
<comment type="caution">
    <text evidence="1">The sequence shown here is derived from an EMBL/GenBank/DDBJ whole genome shotgun (WGS) entry which is preliminary data.</text>
</comment>
<sequence length="203" mass="22958">MSLELLLAIIESQDGGPVLPFLIKLGLENHFVRLLTSELSKIREERSFDGCPVLDLTLHVIEALSIIDTYSQVISSNEELIQLVCSVIKLRDKVEVGAADYIAVANNYHTVFISDIPVMSMRIGDKARREPHPDPLHLPSTFVGIINDCIVANKTVVIIKGLDEWPWECQRQYRTIDLYWIVRDGGLMLLLSQLLLTNENFET</sequence>
<reference evidence="1" key="1">
    <citation type="journal article" date="2023" name="Nat. Commun.">
        <title>Diploid and tetraploid genomes of Acorus and the evolution of monocots.</title>
        <authorList>
            <person name="Ma L."/>
            <person name="Liu K.W."/>
            <person name="Li Z."/>
            <person name="Hsiao Y.Y."/>
            <person name="Qi Y."/>
            <person name="Fu T."/>
            <person name="Tang G.D."/>
            <person name="Zhang D."/>
            <person name="Sun W.H."/>
            <person name="Liu D.K."/>
            <person name="Li Y."/>
            <person name="Chen G.Z."/>
            <person name="Liu X.D."/>
            <person name="Liao X.Y."/>
            <person name="Jiang Y.T."/>
            <person name="Yu X."/>
            <person name="Hao Y."/>
            <person name="Huang J."/>
            <person name="Zhao X.W."/>
            <person name="Ke S."/>
            <person name="Chen Y.Y."/>
            <person name="Wu W.L."/>
            <person name="Hsu J.L."/>
            <person name="Lin Y.F."/>
            <person name="Huang M.D."/>
            <person name="Li C.Y."/>
            <person name="Huang L."/>
            <person name="Wang Z.W."/>
            <person name="Zhao X."/>
            <person name="Zhong W.Y."/>
            <person name="Peng D.H."/>
            <person name="Ahmad S."/>
            <person name="Lan S."/>
            <person name="Zhang J.S."/>
            <person name="Tsai W.C."/>
            <person name="Van de Peer Y."/>
            <person name="Liu Z.J."/>
        </authorList>
    </citation>
    <scope>NUCLEOTIDE SEQUENCE</scope>
    <source>
        <strain evidence="1">CP</strain>
    </source>
</reference>